<gene>
    <name evidence="1" type="ORF">FHS27_000046</name>
</gene>
<organism evidence="1 2">
    <name type="scientific">Aporhodopirellula rubra</name>
    <dbReference type="NCBI Taxonomy" id="980271"/>
    <lineage>
        <taxon>Bacteria</taxon>
        <taxon>Pseudomonadati</taxon>
        <taxon>Planctomycetota</taxon>
        <taxon>Planctomycetia</taxon>
        <taxon>Pirellulales</taxon>
        <taxon>Pirellulaceae</taxon>
        <taxon>Aporhodopirellula</taxon>
    </lineage>
</organism>
<keyword evidence="2" id="KW-1185">Reference proteome</keyword>
<dbReference type="SUPFAM" id="SSF48239">
    <property type="entry name" value="Terpenoid cyclases/Protein prenyltransferases"/>
    <property type="match status" value="1"/>
</dbReference>
<reference evidence="1 2" key="1">
    <citation type="submission" date="2020-08" db="EMBL/GenBank/DDBJ databases">
        <title>Genomic Encyclopedia of Type Strains, Phase III (KMG-III): the genomes of soil and plant-associated and newly described type strains.</title>
        <authorList>
            <person name="Whitman W."/>
        </authorList>
    </citation>
    <scope>NUCLEOTIDE SEQUENCE [LARGE SCALE GENOMIC DNA]</scope>
    <source>
        <strain evidence="1 2">CECT 8075</strain>
    </source>
</reference>
<comment type="caution">
    <text evidence="1">The sequence shown here is derived from an EMBL/GenBank/DDBJ whole genome shotgun (WGS) entry which is preliminary data.</text>
</comment>
<dbReference type="InterPro" id="IPR016024">
    <property type="entry name" value="ARM-type_fold"/>
</dbReference>
<protein>
    <submittedName>
        <fullName evidence="1">Uncharacterized protein</fullName>
    </submittedName>
</protein>
<dbReference type="Gene3D" id="1.50.10.20">
    <property type="match status" value="1"/>
</dbReference>
<evidence type="ECO:0000313" key="2">
    <source>
        <dbReference type="Proteomes" id="UP000536179"/>
    </source>
</evidence>
<dbReference type="AlphaFoldDB" id="A0A7W5DUA9"/>
<proteinExistence type="predicted"/>
<evidence type="ECO:0000313" key="1">
    <source>
        <dbReference type="EMBL" id="MBB3204282.1"/>
    </source>
</evidence>
<dbReference type="Proteomes" id="UP000536179">
    <property type="component" value="Unassembled WGS sequence"/>
</dbReference>
<name>A0A7W5DUA9_9BACT</name>
<dbReference type="EMBL" id="JACHXU010000001">
    <property type="protein sequence ID" value="MBB3204282.1"/>
    <property type="molecule type" value="Genomic_DNA"/>
</dbReference>
<dbReference type="InterPro" id="IPR011989">
    <property type="entry name" value="ARM-like"/>
</dbReference>
<sequence length="468" mass="52063">MLNNAKERNFASSENKTLYTAATAVLVLAEVNRKQYRPQLKQYESYIRQVRSSHGGYAYPGDRQGDVSQTQYAVLALWTLDRAGINIDYNGVQATVNWLLRVQDPSGGWPYRGSDPESMTRIKQGGLTPSMAIAGGSALMIAADILGTWGEVMDEANTGIVGLPESVKLFLEDMVEDETDSNKPTVDAGLIRKAIQDCQAYISAKANSPDPGVVKSSWPYYQLYTLERYESFREVVLGDEYRETKGWYDVGVNYLKKAEQNGRGWPGQAYTTNSVSTAFAMLFLIRGTKKAIEQSAEGTLAGGQGLPDDTTKIRVDGTQIKGEPVAEAVTDLLDMLEGDDPKSLEGKSLPEDMKLAAEPKARKAQIDRLIRLVRGSSSWQARRVAARLLGQSDEIRVVPALIFALDDGDTKVRTFARDGLRFISRKFEGFGMEIQPGEKQDYGELRRAQRLWKEWYLTMDPGYIFIAE</sequence>
<dbReference type="CDD" id="cd00688">
    <property type="entry name" value="ISOPREN_C2_like"/>
    <property type="match status" value="1"/>
</dbReference>
<accession>A0A7W5DUA9</accession>
<dbReference type="Gene3D" id="1.25.10.10">
    <property type="entry name" value="Leucine-rich Repeat Variant"/>
    <property type="match status" value="1"/>
</dbReference>
<dbReference type="RefSeq" id="WP_184300159.1">
    <property type="nucleotide sequence ID" value="NZ_JACHXU010000001.1"/>
</dbReference>
<dbReference type="InterPro" id="IPR008930">
    <property type="entry name" value="Terpenoid_cyclase/PrenylTrfase"/>
</dbReference>
<dbReference type="SUPFAM" id="SSF48371">
    <property type="entry name" value="ARM repeat"/>
    <property type="match status" value="1"/>
</dbReference>